<dbReference type="InParanoid" id="D6TJN8"/>
<comment type="caution">
    <text evidence="1">The sequence shown here is derived from an EMBL/GenBank/DDBJ whole genome shotgun (WGS) entry which is preliminary data.</text>
</comment>
<dbReference type="Proteomes" id="UP000004508">
    <property type="component" value="Unassembled WGS sequence"/>
</dbReference>
<accession>D6TJN8</accession>
<name>D6TJN8_KTERA</name>
<dbReference type="AlphaFoldDB" id="D6TJN8"/>
<keyword evidence="2" id="KW-1185">Reference proteome</keyword>
<proteinExistence type="predicted"/>
<gene>
    <name evidence="1" type="ORF">Krac_11210</name>
</gene>
<evidence type="ECO:0000313" key="2">
    <source>
        <dbReference type="Proteomes" id="UP000004508"/>
    </source>
</evidence>
<sequence>MVPTNYLAIKWFVKRVQVFLEVGEGNGRIKKGKACLVWGYKQALDPGRNDLSKPVTHSGKT</sequence>
<protein>
    <submittedName>
        <fullName evidence="1">Uncharacterized protein</fullName>
    </submittedName>
</protein>
<evidence type="ECO:0000313" key="1">
    <source>
        <dbReference type="EMBL" id="EFH89645.1"/>
    </source>
</evidence>
<organism evidence="1 2">
    <name type="scientific">Ktedonobacter racemifer DSM 44963</name>
    <dbReference type="NCBI Taxonomy" id="485913"/>
    <lineage>
        <taxon>Bacteria</taxon>
        <taxon>Bacillati</taxon>
        <taxon>Chloroflexota</taxon>
        <taxon>Ktedonobacteria</taxon>
        <taxon>Ktedonobacterales</taxon>
        <taxon>Ktedonobacteraceae</taxon>
        <taxon>Ktedonobacter</taxon>
    </lineage>
</organism>
<dbReference type="EMBL" id="ADVG01000001">
    <property type="protein sequence ID" value="EFH89645.1"/>
    <property type="molecule type" value="Genomic_DNA"/>
</dbReference>
<reference evidence="1 2" key="1">
    <citation type="journal article" date="2011" name="Stand. Genomic Sci.">
        <title>Non-contiguous finished genome sequence and contextual data of the filamentous soil bacterium Ktedonobacter racemifer type strain (SOSP1-21).</title>
        <authorList>
            <person name="Chang Y.J."/>
            <person name="Land M."/>
            <person name="Hauser L."/>
            <person name="Chertkov O."/>
            <person name="Del Rio T.G."/>
            <person name="Nolan M."/>
            <person name="Copeland A."/>
            <person name="Tice H."/>
            <person name="Cheng J.F."/>
            <person name="Lucas S."/>
            <person name="Han C."/>
            <person name="Goodwin L."/>
            <person name="Pitluck S."/>
            <person name="Ivanova N."/>
            <person name="Ovchinikova G."/>
            <person name="Pati A."/>
            <person name="Chen A."/>
            <person name="Palaniappan K."/>
            <person name="Mavromatis K."/>
            <person name="Liolios K."/>
            <person name="Brettin T."/>
            <person name="Fiebig A."/>
            <person name="Rohde M."/>
            <person name="Abt B."/>
            <person name="Goker M."/>
            <person name="Detter J.C."/>
            <person name="Woyke T."/>
            <person name="Bristow J."/>
            <person name="Eisen J.A."/>
            <person name="Markowitz V."/>
            <person name="Hugenholtz P."/>
            <person name="Kyrpides N.C."/>
            <person name="Klenk H.P."/>
            <person name="Lapidus A."/>
        </authorList>
    </citation>
    <scope>NUCLEOTIDE SEQUENCE [LARGE SCALE GENOMIC DNA]</scope>
    <source>
        <strain evidence="2">DSM 44963</strain>
    </source>
</reference>